<dbReference type="InterPro" id="IPR002885">
    <property type="entry name" value="PPR_rpt"/>
</dbReference>
<keyword evidence="5" id="KW-1185">Reference proteome</keyword>
<dbReference type="GO" id="GO:0003723">
    <property type="term" value="F:RNA binding"/>
    <property type="evidence" value="ECO:0007669"/>
    <property type="project" value="InterPro"/>
</dbReference>
<dbReference type="FunFam" id="1.25.40.10:FF:001093">
    <property type="entry name" value="Pentatricopeptide repeat-containing protein At2g34400"/>
    <property type="match status" value="1"/>
</dbReference>
<feature type="domain" description="DYW" evidence="3">
    <location>
        <begin position="673"/>
        <end position="758"/>
    </location>
</feature>
<dbReference type="EMBL" id="JABWDY010003359">
    <property type="protein sequence ID" value="KAF5206017.1"/>
    <property type="molecule type" value="Genomic_DNA"/>
</dbReference>
<evidence type="ECO:0000259" key="3">
    <source>
        <dbReference type="Pfam" id="PF14432"/>
    </source>
</evidence>
<evidence type="ECO:0000256" key="2">
    <source>
        <dbReference type="PROSITE-ProRule" id="PRU00708"/>
    </source>
</evidence>
<dbReference type="PANTHER" id="PTHR47926:SF480">
    <property type="entry name" value="TETRATRICOPEPTIDE REPEAT-LIKE SUPERFAMILY PROTEIN ISOFORM 1"/>
    <property type="match status" value="1"/>
</dbReference>
<dbReference type="PROSITE" id="PS51375">
    <property type="entry name" value="PPR"/>
    <property type="match status" value="4"/>
</dbReference>
<evidence type="ECO:0000313" key="5">
    <source>
        <dbReference type="Proteomes" id="UP000554482"/>
    </source>
</evidence>
<dbReference type="SUPFAM" id="SSF48452">
    <property type="entry name" value="TPR-like"/>
    <property type="match status" value="1"/>
</dbReference>
<dbReference type="InterPro" id="IPR011990">
    <property type="entry name" value="TPR-like_helical_dom_sf"/>
</dbReference>
<dbReference type="PANTHER" id="PTHR47926">
    <property type="entry name" value="PENTATRICOPEPTIDE REPEAT-CONTAINING PROTEIN"/>
    <property type="match status" value="1"/>
</dbReference>
<proteinExistence type="predicted"/>
<dbReference type="NCBIfam" id="TIGR00756">
    <property type="entry name" value="PPR"/>
    <property type="match status" value="4"/>
</dbReference>
<dbReference type="FunFam" id="1.25.40.10:FF:000351">
    <property type="entry name" value="Pentatricopeptide repeat-containing protein"/>
    <property type="match status" value="1"/>
</dbReference>
<dbReference type="Proteomes" id="UP000554482">
    <property type="component" value="Unassembled WGS sequence"/>
</dbReference>
<dbReference type="GO" id="GO:0008270">
    <property type="term" value="F:zinc ion binding"/>
    <property type="evidence" value="ECO:0007669"/>
    <property type="project" value="InterPro"/>
</dbReference>
<feature type="repeat" description="PPR" evidence="2">
    <location>
        <begin position="486"/>
        <end position="516"/>
    </location>
</feature>
<feature type="repeat" description="PPR" evidence="2">
    <location>
        <begin position="137"/>
        <end position="171"/>
    </location>
</feature>
<evidence type="ECO:0000313" key="4">
    <source>
        <dbReference type="EMBL" id="KAF5206017.1"/>
    </source>
</evidence>
<dbReference type="OrthoDB" id="744580at2759"/>
<name>A0A7J6XAK8_THATH</name>
<protein>
    <submittedName>
        <fullName evidence="4">Pentatricopeptide repeat-containing protein</fullName>
    </submittedName>
</protein>
<dbReference type="FunFam" id="1.25.40.10:FF:000227">
    <property type="entry name" value="Pentatricopeptide repeat-containing protein At3g13880"/>
    <property type="match status" value="1"/>
</dbReference>
<dbReference type="Pfam" id="PF01535">
    <property type="entry name" value="PPR"/>
    <property type="match status" value="4"/>
</dbReference>
<dbReference type="Pfam" id="PF14432">
    <property type="entry name" value="DYW_deaminase"/>
    <property type="match status" value="1"/>
</dbReference>
<sequence length="762" mass="85258">MASLSSVAVTSIPKFDLEFRKSSQHSLSTEKSSNISYQRNSTTTLPDRFIDPKCLDFREALSILNEGTKIESAYYVPLLQQCIDNYSASEAQIIHTHIIKTGAHEDMFLMTFLINVYSKCGVMDYAHEVFDKLPVKNVVTWTALITGHVRNSQPELAIEVFKELLEAGAYPTNYTLGAVLSACSSLYDIKMGKQIHGYIIKYQIESDTSIGNSICSLYSKCNCFDFAVKAFGRIPEKNVISWTTMISACGDNGEAQKGLDFFVEMLSENGEPNEFTMTSVLSLCCVLQALEFGKQVHSVSIKLGCLFNTPVKNSIMYLYLRSGQTDEARKMLNAMETVSLITWNAMIAGYAQMTDVEKDVVTAQHSGTEALNIFLKLNRSSVKPDLFTFSSILTVCSSLVASAQGEQIHAQAIKTGSLSDIVVGSALVNMYNKCGNIEGATKAFVEMPTRTVISWTSMITGYAQHGRPQQALQLFEDMTLAGGRPNKITFVGVFSACSHAGMVDEAMRYFKMMKKEYKIKPVMEHFACLIDMFVRLGRLQDAFDFIKKMNFEPNEFIWSILIAGCRSHGNMELGFYAAERLLELKPKDSETYVLLLNMYLSAARWKDVSRVRKMMKDEKIGKLKDWSSISIRNIVRSFKPDDRSDTHSPEMYALLNDLLDKAKNLGYVSQKSLEMADEEEKGKTFSSVVHHSEKLAVAYGLLKMPSSASIRVLKSISMCRDCHSFIKYISALAGREIIIRDSKRLHQFNNGHCSCGDFGSLL</sequence>
<dbReference type="GO" id="GO:0009451">
    <property type="term" value="P:RNA modification"/>
    <property type="evidence" value="ECO:0007669"/>
    <property type="project" value="InterPro"/>
</dbReference>
<keyword evidence="1" id="KW-0677">Repeat</keyword>
<feature type="repeat" description="PPR" evidence="2">
    <location>
        <begin position="238"/>
        <end position="272"/>
    </location>
</feature>
<feature type="repeat" description="PPR" evidence="2">
    <location>
        <begin position="451"/>
        <end position="485"/>
    </location>
</feature>
<comment type="caution">
    <text evidence="4">The sequence shown here is derived from an EMBL/GenBank/DDBJ whole genome shotgun (WGS) entry which is preliminary data.</text>
</comment>
<dbReference type="Gene3D" id="1.25.40.10">
    <property type="entry name" value="Tetratricopeptide repeat domain"/>
    <property type="match status" value="4"/>
</dbReference>
<organism evidence="4 5">
    <name type="scientific">Thalictrum thalictroides</name>
    <name type="common">Rue-anemone</name>
    <name type="synonym">Anemone thalictroides</name>
    <dbReference type="NCBI Taxonomy" id="46969"/>
    <lineage>
        <taxon>Eukaryota</taxon>
        <taxon>Viridiplantae</taxon>
        <taxon>Streptophyta</taxon>
        <taxon>Embryophyta</taxon>
        <taxon>Tracheophyta</taxon>
        <taxon>Spermatophyta</taxon>
        <taxon>Magnoliopsida</taxon>
        <taxon>Ranunculales</taxon>
        <taxon>Ranunculaceae</taxon>
        <taxon>Thalictroideae</taxon>
        <taxon>Thalictrum</taxon>
    </lineage>
</organism>
<dbReference type="AlphaFoldDB" id="A0A7J6XAK8"/>
<dbReference type="Pfam" id="PF13041">
    <property type="entry name" value="PPR_2"/>
    <property type="match status" value="3"/>
</dbReference>
<dbReference type="Pfam" id="PF20431">
    <property type="entry name" value="E_motif"/>
    <property type="match status" value="1"/>
</dbReference>
<dbReference type="InterPro" id="IPR046960">
    <property type="entry name" value="PPR_At4g14850-like_plant"/>
</dbReference>
<reference evidence="4 5" key="1">
    <citation type="submission" date="2020-06" db="EMBL/GenBank/DDBJ databases">
        <title>Transcriptomic and genomic resources for Thalictrum thalictroides and T. hernandezii: Facilitating candidate gene discovery in an emerging model plant lineage.</title>
        <authorList>
            <person name="Arias T."/>
            <person name="Riano-Pachon D.M."/>
            <person name="Di Stilio V.S."/>
        </authorList>
    </citation>
    <scope>NUCLEOTIDE SEQUENCE [LARGE SCALE GENOMIC DNA]</scope>
    <source>
        <strain evidence="5">cv. WT478/WT964</strain>
        <tissue evidence="4">Leaves</tissue>
    </source>
</reference>
<dbReference type="InterPro" id="IPR032867">
    <property type="entry name" value="DYW_dom"/>
</dbReference>
<gene>
    <name evidence="4" type="ORF">FRX31_004405</name>
</gene>
<accession>A0A7J6XAK8</accession>
<evidence type="ECO:0000256" key="1">
    <source>
        <dbReference type="ARBA" id="ARBA00022737"/>
    </source>
</evidence>
<dbReference type="InterPro" id="IPR046848">
    <property type="entry name" value="E_motif"/>
</dbReference>